<keyword evidence="3" id="KW-1185">Reference proteome</keyword>
<sequence length="73" mass="7573">MRNGFSANKIHNLNKRKHMEVLSPSEVEQVSGAMSDFTTGGIAVISIGFAGGPATAAFGLLVGGAMLVVGYYQ</sequence>
<keyword evidence="1" id="KW-0812">Transmembrane</keyword>
<dbReference type="EMBL" id="WKJJ01000014">
    <property type="protein sequence ID" value="MRV74353.1"/>
    <property type="molecule type" value="Genomic_DNA"/>
</dbReference>
<name>A0A7X2IQY9_9BURK</name>
<comment type="caution">
    <text evidence="2">The sequence shown here is derived from an EMBL/GenBank/DDBJ whole genome shotgun (WGS) entry which is preliminary data.</text>
</comment>
<evidence type="ECO:0000313" key="3">
    <source>
        <dbReference type="Proteomes" id="UP000446768"/>
    </source>
</evidence>
<dbReference type="RefSeq" id="WP_154377855.1">
    <property type="nucleotide sequence ID" value="NZ_WKJJ01000014.1"/>
</dbReference>
<evidence type="ECO:0008006" key="4">
    <source>
        <dbReference type="Google" id="ProtNLM"/>
    </source>
</evidence>
<organism evidence="2 3">
    <name type="scientific">Pseudoduganella rivuli</name>
    <dbReference type="NCBI Taxonomy" id="2666085"/>
    <lineage>
        <taxon>Bacteria</taxon>
        <taxon>Pseudomonadati</taxon>
        <taxon>Pseudomonadota</taxon>
        <taxon>Betaproteobacteria</taxon>
        <taxon>Burkholderiales</taxon>
        <taxon>Oxalobacteraceae</taxon>
        <taxon>Telluria group</taxon>
        <taxon>Pseudoduganella</taxon>
    </lineage>
</organism>
<proteinExistence type="predicted"/>
<dbReference type="Proteomes" id="UP000446768">
    <property type="component" value="Unassembled WGS sequence"/>
</dbReference>
<keyword evidence="1" id="KW-1133">Transmembrane helix</keyword>
<reference evidence="2 3" key="1">
    <citation type="submission" date="2019-11" db="EMBL/GenBank/DDBJ databases">
        <title>Novel species isolated from a subtropical stream in China.</title>
        <authorList>
            <person name="Lu H."/>
        </authorList>
    </citation>
    <scope>NUCLEOTIDE SEQUENCE [LARGE SCALE GENOMIC DNA]</scope>
    <source>
        <strain evidence="2 3">FT92W</strain>
    </source>
</reference>
<accession>A0A7X2IQY9</accession>
<evidence type="ECO:0000313" key="2">
    <source>
        <dbReference type="EMBL" id="MRV74353.1"/>
    </source>
</evidence>
<evidence type="ECO:0000256" key="1">
    <source>
        <dbReference type="SAM" id="Phobius"/>
    </source>
</evidence>
<keyword evidence="1" id="KW-0472">Membrane</keyword>
<feature type="transmembrane region" description="Helical" evidence="1">
    <location>
        <begin position="42"/>
        <end position="72"/>
    </location>
</feature>
<dbReference type="AlphaFoldDB" id="A0A7X2IQY9"/>
<gene>
    <name evidence="2" type="ORF">GJ700_21840</name>
</gene>
<protein>
    <recommendedName>
        <fullName evidence="4">Bacteriocin</fullName>
    </recommendedName>
</protein>